<protein>
    <recommendedName>
        <fullName evidence="4">Iron-sulfur cluster insertion protein ErpA</fullName>
    </recommendedName>
</protein>
<dbReference type="InterPro" id="IPR000361">
    <property type="entry name" value="ATAP_core_dom"/>
</dbReference>
<dbReference type="FunFam" id="2.60.300.12:FF:000002">
    <property type="entry name" value="Iron-sulfur cluster insertion protein ErpA"/>
    <property type="match status" value="1"/>
</dbReference>
<dbReference type="AlphaFoldDB" id="A0A317Q9U1"/>
<dbReference type="InterPro" id="IPR023063">
    <property type="entry name" value="ErpA_proteobact"/>
</dbReference>
<dbReference type="STRING" id="519453.SAMN04488070_2237"/>
<feature type="domain" description="Core" evidence="5">
    <location>
        <begin position="8"/>
        <end position="110"/>
    </location>
</feature>
<feature type="binding site" evidence="4">
    <location>
        <position position="43"/>
    </location>
    <ligand>
        <name>iron-sulfur cluster</name>
        <dbReference type="ChEBI" id="CHEBI:30408"/>
    </ligand>
</feature>
<gene>
    <name evidence="4" type="primary">erpA</name>
    <name evidence="6" type="ORF">DET45_10697</name>
</gene>
<dbReference type="PANTHER" id="PTHR43011">
    <property type="entry name" value="IRON-SULFUR CLUSTER ASSEMBLY 2 HOMOLOG, MITOCHONDRIAL"/>
    <property type="match status" value="1"/>
</dbReference>
<comment type="cofactor">
    <cofactor evidence="4">
        <name>iron-sulfur cluster</name>
        <dbReference type="ChEBI" id="CHEBI:30408"/>
    </cofactor>
    <text evidence="4">Binds 1 iron-sulfur cluster per subunit.</text>
</comment>
<comment type="caution">
    <text evidence="6">The sequence shown here is derived from an EMBL/GenBank/DDBJ whole genome shotgun (WGS) entry which is preliminary data.</text>
</comment>
<keyword evidence="2 4" id="KW-0408">Iron</keyword>
<proteinExistence type="inferred from homology"/>
<dbReference type="Pfam" id="PF01521">
    <property type="entry name" value="Fe-S_biosyn"/>
    <property type="match status" value="1"/>
</dbReference>
<sequence>MSDTAAAMPIQFTESAANKVKKLIAEEENPALKLRVYVTGGGCSGFQYGFTFDEKSNPGDTEIERNGVTLVVDPMSLQYLVGGVVNYEEGLQGARFFVDNPNATTTCGCGSSFSI</sequence>
<evidence type="ECO:0000256" key="4">
    <source>
        <dbReference type="HAMAP-Rule" id="MF_01380"/>
    </source>
</evidence>
<evidence type="ECO:0000256" key="1">
    <source>
        <dbReference type="ARBA" id="ARBA00022723"/>
    </source>
</evidence>
<dbReference type="InterPro" id="IPR017870">
    <property type="entry name" value="FeS_cluster_insertion_CS"/>
</dbReference>
<keyword evidence="7" id="KW-1185">Reference proteome</keyword>
<feature type="binding site" evidence="4">
    <location>
        <position position="107"/>
    </location>
    <ligand>
        <name>iron-sulfur cluster</name>
        <dbReference type="ChEBI" id="CHEBI:30408"/>
    </ligand>
</feature>
<dbReference type="Gene3D" id="2.60.300.12">
    <property type="entry name" value="HesB-like domain"/>
    <property type="match status" value="1"/>
</dbReference>
<dbReference type="Proteomes" id="UP000246964">
    <property type="component" value="Unassembled WGS sequence"/>
</dbReference>
<dbReference type="GO" id="GO:0051539">
    <property type="term" value="F:4 iron, 4 sulfur cluster binding"/>
    <property type="evidence" value="ECO:0007669"/>
    <property type="project" value="TreeGrafter"/>
</dbReference>
<name>A0A317Q9U1_9GAMM</name>
<evidence type="ECO:0000313" key="7">
    <source>
        <dbReference type="Proteomes" id="UP000246964"/>
    </source>
</evidence>
<dbReference type="GO" id="GO:0051537">
    <property type="term" value="F:2 iron, 2 sulfur cluster binding"/>
    <property type="evidence" value="ECO:0007669"/>
    <property type="project" value="TreeGrafter"/>
</dbReference>
<dbReference type="GO" id="GO:0005829">
    <property type="term" value="C:cytosol"/>
    <property type="evidence" value="ECO:0007669"/>
    <property type="project" value="TreeGrafter"/>
</dbReference>
<dbReference type="PANTHER" id="PTHR43011:SF1">
    <property type="entry name" value="IRON-SULFUR CLUSTER ASSEMBLY 2 HOMOLOG, MITOCHONDRIAL"/>
    <property type="match status" value="1"/>
</dbReference>
<accession>A0A317Q9U1</accession>
<dbReference type="NCBIfam" id="NF010147">
    <property type="entry name" value="PRK13623.1"/>
    <property type="match status" value="1"/>
</dbReference>
<reference evidence="6 7" key="1">
    <citation type="submission" date="2018-05" db="EMBL/GenBank/DDBJ databases">
        <title>Freshwater and sediment microbial communities from various areas in North America, analyzing microbe dynamics in response to fracking.</title>
        <authorList>
            <person name="Lamendella R."/>
        </authorList>
    </citation>
    <scope>NUCLEOTIDE SEQUENCE [LARGE SCALE GENOMIC DNA]</scope>
    <source>
        <strain evidence="6 7">125B1</strain>
    </source>
</reference>
<dbReference type="SUPFAM" id="SSF89360">
    <property type="entry name" value="HesB-like domain"/>
    <property type="match status" value="1"/>
</dbReference>
<feature type="binding site" evidence="4">
    <location>
        <position position="109"/>
    </location>
    <ligand>
        <name>iron-sulfur cluster</name>
        <dbReference type="ChEBI" id="CHEBI:30408"/>
    </ligand>
</feature>
<dbReference type="GO" id="GO:0005506">
    <property type="term" value="F:iron ion binding"/>
    <property type="evidence" value="ECO:0007669"/>
    <property type="project" value="UniProtKB-UniRule"/>
</dbReference>
<dbReference type="OrthoDB" id="9801228at2"/>
<dbReference type="InterPro" id="IPR016092">
    <property type="entry name" value="ATAP"/>
</dbReference>
<evidence type="ECO:0000256" key="2">
    <source>
        <dbReference type="ARBA" id="ARBA00023004"/>
    </source>
</evidence>
<keyword evidence="1 4" id="KW-0479">Metal-binding</keyword>
<evidence type="ECO:0000256" key="3">
    <source>
        <dbReference type="ARBA" id="ARBA00023014"/>
    </source>
</evidence>
<dbReference type="EMBL" id="QGTT01000006">
    <property type="protein sequence ID" value="PWW13383.1"/>
    <property type="molecule type" value="Genomic_DNA"/>
</dbReference>
<comment type="function">
    <text evidence="4">Required for insertion of 4Fe-4S clusters for at least IspG.</text>
</comment>
<comment type="subunit">
    <text evidence="4">Homodimer.</text>
</comment>
<dbReference type="HAMAP" id="MF_01380">
    <property type="entry name" value="Fe_S_insert_ErpA"/>
    <property type="match status" value="1"/>
</dbReference>
<dbReference type="RefSeq" id="WP_110075879.1">
    <property type="nucleotide sequence ID" value="NZ_QGTT01000006.1"/>
</dbReference>
<organism evidence="6 7">
    <name type="scientific">Pseudidiomarina maritima</name>
    <dbReference type="NCBI Taxonomy" id="519453"/>
    <lineage>
        <taxon>Bacteria</taxon>
        <taxon>Pseudomonadati</taxon>
        <taxon>Pseudomonadota</taxon>
        <taxon>Gammaproteobacteria</taxon>
        <taxon>Alteromonadales</taxon>
        <taxon>Idiomarinaceae</taxon>
        <taxon>Pseudidiomarina</taxon>
    </lineage>
</organism>
<dbReference type="GO" id="GO:0016226">
    <property type="term" value="P:iron-sulfur cluster assembly"/>
    <property type="evidence" value="ECO:0007669"/>
    <property type="project" value="UniProtKB-UniRule"/>
</dbReference>
<dbReference type="NCBIfam" id="TIGR00049">
    <property type="entry name" value="iron-sulfur cluster assembly accessory protein"/>
    <property type="match status" value="1"/>
</dbReference>
<evidence type="ECO:0000313" key="6">
    <source>
        <dbReference type="EMBL" id="PWW13383.1"/>
    </source>
</evidence>
<comment type="similarity">
    <text evidence="4">Belongs to the HesB/IscA family.</text>
</comment>
<dbReference type="InterPro" id="IPR035903">
    <property type="entry name" value="HesB-like_dom_sf"/>
</dbReference>
<evidence type="ECO:0000259" key="5">
    <source>
        <dbReference type="Pfam" id="PF01521"/>
    </source>
</evidence>
<dbReference type="PROSITE" id="PS01152">
    <property type="entry name" value="HESB"/>
    <property type="match status" value="1"/>
</dbReference>
<keyword evidence="3 4" id="KW-0411">Iron-sulfur</keyword>